<evidence type="ECO:0000259" key="2">
    <source>
        <dbReference type="Pfam" id="PF00326"/>
    </source>
</evidence>
<dbReference type="InterPro" id="IPR001375">
    <property type="entry name" value="Peptidase_S9_cat"/>
</dbReference>
<dbReference type="AlphaFoldDB" id="A0A0A8PV56"/>
<dbReference type="Gene3D" id="3.40.50.1820">
    <property type="entry name" value="alpha/beta hydrolase"/>
    <property type="match status" value="1"/>
</dbReference>
<dbReference type="Pfam" id="PF00326">
    <property type="entry name" value="Peptidase_S9"/>
    <property type="match status" value="1"/>
</dbReference>
<gene>
    <name evidence="3" type="ORF">PFR_JS23_838</name>
</gene>
<accession>A0A0A8PV56</accession>
<dbReference type="GO" id="GO:0008236">
    <property type="term" value="F:serine-type peptidase activity"/>
    <property type="evidence" value="ECO:0007669"/>
    <property type="project" value="InterPro"/>
</dbReference>
<dbReference type="InterPro" id="IPR050300">
    <property type="entry name" value="GDXG_lipolytic_enzyme"/>
</dbReference>
<dbReference type="GeneID" id="61221933"/>
<evidence type="ECO:0000313" key="3">
    <source>
        <dbReference type="EMBL" id="SCQ77459.1"/>
    </source>
</evidence>
<feature type="domain" description="Peptidase S9 prolyl oligopeptidase catalytic" evidence="2">
    <location>
        <begin position="85"/>
        <end position="228"/>
    </location>
</feature>
<dbReference type="SUPFAM" id="SSF53474">
    <property type="entry name" value="alpha/beta-Hydrolases"/>
    <property type="match status" value="1"/>
</dbReference>
<organism evidence="3 4">
    <name type="scientific">Propionibacterium freudenreichii</name>
    <dbReference type="NCBI Taxonomy" id="1744"/>
    <lineage>
        <taxon>Bacteria</taxon>
        <taxon>Bacillati</taxon>
        <taxon>Actinomycetota</taxon>
        <taxon>Actinomycetes</taxon>
        <taxon>Propionibacteriales</taxon>
        <taxon>Propionibacteriaceae</taxon>
        <taxon>Propionibacterium</taxon>
    </lineage>
</organism>
<dbReference type="OrthoDB" id="9794725at2"/>
<evidence type="ECO:0000256" key="1">
    <source>
        <dbReference type="ARBA" id="ARBA00022801"/>
    </source>
</evidence>
<dbReference type="RefSeq" id="WP_013161300.1">
    <property type="nucleotide sequence ID" value="NZ_CCYN01000014.1"/>
</dbReference>
<proteinExistence type="predicted"/>
<name>A0A0A8PV56_9ACTN</name>
<sequence>MSRSVIANIALPDPGKDLGLAAAVFPGGGYQLLPEHEGAPVARWLASVGVAAAVIEYPVQQRHPAPLEASLDALGELRGLDGFRDRRLGVVGFSAGAHLAGMCCHPEAFGFRVPRPDFAVFGYPLISMDADTHRGSMETLLGPDADDQTRRTFSIDRLVDPQTPPSFVWQTDEDTSVPVINSMRYALACYRSQVPIELHVFAHGPHALGLAGGAYAEPWTALCARWLAALPD</sequence>
<dbReference type="PANTHER" id="PTHR48081:SF6">
    <property type="entry name" value="PEPTIDASE S9 PROLYL OLIGOPEPTIDASE CATALYTIC DOMAIN-CONTAINING PROTEIN"/>
    <property type="match status" value="1"/>
</dbReference>
<dbReference type="GO" id="GO:0006508">
    <property type="term" value="P:proteolysis"/>
    <property type="evidence" value="ECO:0007669"/>
    <property type="project" value="InterPro"/>
</dbReference>
<keyword evidence="1" id="KW-0378">Hydrolase</keyword>
<evidence type="ECO:0000313" key="4">
    <source>
        <dbReference type="Proteomes" id="UP000250080"/>
    </source>
</evidence>
<dbReference type="PANTHER" id="PTHR48081">
    <property type="entry name" value="AB HYDROLASE SUPERFAMILY PROTEIN C4A8.06C"/>
    <property type="match status" value="1"/>
</dbReference>
<reference evidence="3 4" key="1">
    <citation type="submission" date="2016-09" db="EMBL/GenBank/DDBJ databases">
        <authorList>
            <person name="Laine KS P."/>
        </authorList>
    </citation>
    <scope>NUCLEOTIDE SEQUENCE [LARGE SCALE GENOMIC DNA]</scope>
    <source>
        <strain evidence="3">PFRJS-23</strain>
    </source>
</reference>
<protein>
    <submittedName>
        <fullName evidence="3">Xylan esterase</fullName>
    </submittedName>
</protein>
<dbReference type="InterPro" id="IPR029058">
    <property type="entry name" value="AB_hydrolase_fold"/>
</dbReference>
<dbReference type="EMBL" id="LT618793">
    <property type="protein sequence ID" value="SCQ77459.1"/>
    <property type="molecule type" value="Genomic_DNA"/>
</dbReference>
<dbReference type="Proteomes" id="UP000250080">
    <property type="component" value="Chromosome I"/>
</dbReference>